<evidence type="ECO:0000256" key="4">
    <source>
        <dbReference type="SAM" id="SignalP"/>
    </source>
</evidence>
<dbReference type="InterPro" id="IPR018337">
    <property type="entry name" value="Cell_wall/Cho-bd_repeat"/>
</dbReference>
<evidence type="ECO:0000313" key="5">
    <source>
        <dbReference type="EMBL" id="MBB5183165.1"/>
    </source>
</evidence>
<proteinExistence type="predicted"/>
<protein>
    <submittedName>
        <fullName evidence="5">Glucan-binding YG repeat protein</fullName>
    </submittedName>
</protein>
<dbReference type="Pfam" id="PF19127">
    <property type="entry name" value="Choline_bind_3"/>
    <property type="match status" value="1"/>
</dbReference>
<feature type="signal peptide" evidence="4">
    <location>
        <begin position="1"/>
        <end position="25"/>
    </location>
</feature>
<dbReference type="EMBL" id="JACHHK010000004">
    <property type="protein sequence ID" value="MBB5183165.1"/>
    <property type="molecule type" value="Genomic_DNA"/>
</dbReference>
<name>A0A7W8CX02_9FIRM</name>
<dbReference type="Proteomes" id="UP000539953">
    <property type="component" value="Unassembled WGS sequence"/>
</dbReference>
<accession>A0A7W8CX02</accession>
<keyword evidence="6" id="KW-1185">Reference proteome</keyword>
<feature type="compositionally biased region" description="Acidic residues" evidence="3">
    <location>
        <begin position="57"/>
        <end position="77"/>
    </location>
</feature>
<dbReference type="RefSeq" id="WP_183328464.1">
    <property type="nucleotide sequence ID" value="NZ_JACHHK010000004.1"/>
</dbReference>
<feature type="repeat" description="Cell wall-binding" evidence="2">
    <location>
        <begin position="137"/>
        <end position="156"/>
    </location>
</feature>
<keyword evidence="4" id="KW-0732">Signal</keyword>
<feature type="chain" id="PRO_5039546389" evidence="4">
    <location>
        <begin position="26"/>
        <end position="543"/>
    </location>
</feature>
<evidence type="ECO:0000313" key="6">
    <source>
        <dbReference type="Proteomes" id="UP000539953"/>
    </source>
</evidence>
<dbReference type="PROSITE" id="PS51170">
    <property type="entry name" value="CW"/>
    <property type="match status" value="1"/>
</dbReference>
<evidence type="ECO:0000256" key="2">
    <source>
        <dbReference type="PROSITE-ProRule" id="PRU00591"/>
    </source>
</evidence>
<feature type="region of interest" description="Disordered" evidence="3">
    <location>
        <begin position="48"/>
        <end position="102"/>
    </location>
</feature>
<dbReference type="Pfam" id="PF01473">
    <property type="entry name" value="Choline_bind_1"/>
    <property type="match status" value="1"/>
</dbReference>
<organism evidence="5 6">
    <name type="scientific">Catenisphaera adipataccumulans</name>
    <dbReference type="NCBI Taxonomy" id="700500"/>
    <lineage>
        <taxon>Bacteria</taxon>
        <taxon>Bacillati</taxon>
        <taxon>Bacillota</taxon>
        <taxon>Erysipelotrichia</taxon>
        <taxon>Erysipelotrichales</taxon>
        <taxon>Erysipelotrichaceae</taxon>
        <taxon>Catenisphaera</taxon>
    </lineage>
</organism>
<keyword evidence="1" id="KW-0677">Repeat</keyword>
<dbReference type="SUPFAM" id="SSF69360">
    <property type="entry name" value="Cell wall binding repeat"/>
    <property type="match status" value="2"/>
</dbReference>
<reference evidence="5 6" key="1">
    <citation type="submission" date="2020-08" db="EMBL/GenBank/DDBJ databases">
        <title>Genomic Encyclopedia of Type Strains, Phase IV (KMG-IV): sequencing the most valuable type-strain genomes for metagenomic binning, comparative biology and taxonomic classification.</title>
        <authorList>
            <person name="Goeker M."/>
        </authorList>
    </citation>
    <scope>NUCLEOTIDE SEQUENCE [LARGE SCALE GENOMIC DNA]</scope>
    <source>
        <strain evidence="5 6">DSM 25799</strain>
    </source>
</reference>
<comment type="caution">
    <text evidence="5">The sequence shown here is derived from an EMBL/GenBank/DDBJ whole genome shotgun (WGS) entry which is preliminary data.</text>
</comment>
<gene>
    <name evidence="5" type="ORF">HNQ47_001186</name>
</gene>
<evidence type="ECO:0000256" key="1">
    <source>
        <dbReference type="ARBA" id="ARBA00022737"/>
    </source>
</evidence>
<feature type="compositionally biased region" description="Polar residues" evidence="3">
    <location>
        <begin position="92"/>
        <end position="102"/>
    </location>
</feature>
<dbReference type="Gene3D" id="2.10.270.10">
    <property type="entry name" value="Cholin Binding"/>
    <property type="match status" value="6"/>
</dbReference>
<sequence>MESRYKRNLLIAASAAFIAVGAKTAALSIQADTVDPAETIVTASDTDTTDTSVYITEENEDTSTTESAQDETAETSEETSKTESTQNEIKENTNSTTDQTTLSRVQKNQSLYQSINETILNGWSSDYQKYYVDGTAVTGFKDINGSTYYFNEDGTKALGQRRIGDYWYCFLRNQSNELSNGRMVKSQFFDLNGIYHASWDHDKTAYYDENGHMRYKQQHIGKYWYCFDQYSGAMKTGFVNLTGTYHASWDQDKTAYYDQSGRMQYKQKYIDGYWYCFDQYSGAMKTGFVNLTGDYHASWDQDKTAYYDKNGHMLYKQQHIGKYWYCFDQYSGAMKTGFVDLNGTYHASWDQDKKAYYDQNGRMQYKQKYINGYWYCFDRISGAMKTGFVKLTGDYHAASEADKTVYYDENGHMLYGYQTINGKKYYFDTASGAMMTTTEWDGPVLNAYLGTVQGPSGTETYYNLDMSGVVSIMRSMGYSEKDYPYWVRSDGVKMLGDYIMAAANLSVHPRGSLVDTSLGKAIVCDTGTFAYFNPTQLDIATTW</sequence>
<evidence type="ECO:0000256" key="3">
    <source>
        <dbReference type="SAM" id="MobiDB-lite"/>
    </source>
</evidence>
<dbReference type="AlphaFoldDB" id="A0A7W8CX02"/>